<dbReference type="Gene3D" id="3.10.129.10">
    <property type="entry name" value="Hotdog Thioesterase"/>
    <property type="match status" value="1"/>
</dbReference>
<evidence type="ECO:0000313" key="3">
    <source>
        <dbReference type="EMBL" id="HIX19988.1"/>
    </source>
</evidence>
<evidence type="ECO:0000256" key="1">
    <source>
        <dbReference type="ARBA" id="ARBA00005953"/>
    </source>
</evidence>
<proteinExistence type="inferred from homology"/>
<gene>
    <name evidence="3" type="ORF">H9862_05220</name>
</gene>
<protein>
    <submittedName>
        <fullName evidence="3">Acyl-CoA thioesterase</fullName>
    </submittedName>
</protein>
<reference evidence="3" key="1">
    <citation type="journal article" date="2021" name="PeerJ">
        <title>Extensive microbial diversity within the chicken gut microbiome revealed by metagenomics and culture.</title>
        <authorList>
            <person name="Gilroy R."/>
            <person name="Ravi A."/>
            <person name="Getino M."/>
            <person name="Pursley I."/>
            <person name="Horton D.L."/>
            <person name="Alikhan N.F."/>
            <person name="Baker D."/>
            <person name="Gharbi K."/>
            <person name="Hall N."/>
            <person name="Watson M."/>
            <person name="Adriaenssens E.M."/>
            <person name="Foster-Nyarko E."/>
            <person name="Jarju S."/>
            <person name="Secka A."/>
            <person name="Antonio M."/>
            <person name="Oren A."/>
            <person name="Chaudhuri R.R."/>
            <person name="La Ragione R."/>
            <person name="Hildebrand F."/>
            <person name="Pallen M.J."/>
        </authorList>
    </citation>
    <scope>NUCLEOTIDE SEQUENCE</scope>
    <source>
        <strain evidence="3">14975</strain>
    </source>
</reference>
<organism evidence="3 4">
    <name type="scientific">Candidatus Akkermansia intestinigallinarum</name>
    <dbReference type="NCBI Taxonomy" id="2838431"/>
    <lineage>
        <taxon>Bacteria</taxon>
        <taxon>Pseudomonadati</taxon>
        <taxon>Verrucomicrobiota</taxon>
        <taxon>Verrucomicrobiia</taxon>
        <taxon>Verrucomicrobiales</taxon>
        <taxon>Akkermansiaceae</taxon>
        <taxon>Akkermansia</taxon>
    </lineage>
</organism>
<dbReference type="PANTHER" id="PTHR31793">
    <property type="entry name" value="4-HYDROXYBENZOYL-COA THIOESTERASE FAMILY MEMBER"/>
    <property type="match status" value="1"/>
</dbReference>
<dbReference type="InterPro" id="IPR050563">
    <property type="entry name" value="4-hydroxybenzoyl-CoA_TE"/>
</dbReference>
<dbReference type="SUPFAM" id="SSF54637">
    <property type="entry name" value="Thioesterase/thiol ester dehydrase-isomerase"/>
    <property type="match status" value="1"/>
</dbReference>
<name>A0A9D2AI27_9BACT</name>
<sequence>MTPQYTLPYQVMYYDTDCGGVVHNLAYLRWVEECRTKMASALGIDYAVLAKEGRHTVLVRHEVDYHAPAFLADHIHVLGCIEKASGSSLWFRFEVRRAEDDKLCVSVLQRLALVQMPQGRPCRIPAEWKARVAEPDEPSGAEA</sequence>
<dbReference type="PIRSF" id="PIRSF003230">
    <property type="entry name" value="YbgC"/>
    <property type="match status" value="1"/>
</dbReference>
<evidence type="ECO:0000256" key="2">
    <source>
        <dbReference type="ARBA" id="ARBA00022801"/>
    </source>
</evidence>
<keyword evidence="2" id="KW-0378">Hydrolase</keyword>
<comment type="caution">
    <text evidence="3">The sequence shown here is derived from an EMBL/GenBank/DDBJ whole genome shotgun (WGS) entry which is preliminary data.</text>
</comment>
<dbReference type="GO" id="GO:0047617">
    <property type="term" value="F:fatty acyl-CoA hydrolase activity"/>
    <property type="evidence" value="ECO:0007669"/>
    <property type="project" value="TreeGrafter"/>
</dbReference>
<dbReference type="Pfam" id="PF13279">
    <property type="entry name" value="4HBT_2"/>
    <property type="match status" value="1"/>
</dbReference>
<evidence type="ECO:0000313" key="4">
    <source>
        <dbReference type="Proteomes" id="UP000823964"/>
    </source>
</evidence>
<dbReference type="InterPro" id="IPR029069">
    <property type="entry name" value="HotDog_dom_sf"/>
</dbReference>
<dbReference type="Proteomes" id="UP000823964">
    <property type="component" value="Unassembled WGS sequence"/>
</dbReference>
<dbReference type="AlphaFoldDB" id="A0A9D2AI27"/>
<reference evidence="3" key="2">
    <citation type="submission" date="2021-04" db="EMBL/GenBank/DDBJ databases">
        <authorList>
            <person name="Gilroy R."/>
        </authorList>
    </citation>
    <scope>NUCLEOTIDE SEQUENCE</scope>
    <source>
        <strain evidence="3">14975</strain>
    </source>
</reference>
<dbReference type="CDD" id="cd00586">
    <property type="entry name" value="4HBT"/>
    <property type="match status" value="1"/>
</dbReference>
<comment type="similarity">
    <text evidence="1">Belongs to the 4-hydroxybenzoyl-CoA thioesterase family.</text>
</comment>
<accession>A0A9D2AI27</accession>
<dbReference type="EMBL" id="DXFQ01000090">
    <property type="protein sequence ID" value="HIX19988.1"/>
    <property type="molecule type" value="Genomic_DNA"/>
</dbReference>
<dbReference type="NCBIfam" id="TIGR00051">
    <property type="entry name" value="YbgC/FadM family acyl-CoA thioesterase"/>
    <property type="match status" value="1"/>
</dbReference>
<dbReference type="InterPro" id="IPR006684">
    <property type="entry name" value="YbgC/YbaW"/>
</dbReference>
<dbReference type="PANTHER" id="PTHR31793:SF37">
    <property type="entry name" value="ACYL-COA THIOESTER HYDROLASE YBGC"/>
    <property type="match status" value="1"/>
</dbReference>